<evidence type="ECO:0000313" key="3">
    <source>
        <dbReference type="Proteomes" id="UP000655589"/>
    </source>
</evidence>
<reference evidence="2" key="2">
    <citation type="submission" date="2020-09" db="EMBL/GenBank/DDBJ databases">
        <authorList>
            <person name="Sun Q."/>
            <person name="Ohkuma M."/>
        </authorList>
    </citation>
    <scope>NUCLEOTIDE SEQUENCE</scope>
    <source>
        <strain evidence="2">JCM 3051</strain>
    </source>
</reference>
<comment type="caution">
    <text evidence="2">The sequence shown here is derived from an EMBL/GenBank/DDBJ whole genome shotgun (WGS) entry which is preliminary data.</text>
</comment>
<accession>A0A8H9GET2</accession>
<dbReference type="AlphaFoldDB" id="A0A8H9GET2"/>
<reference evidence="2" key="1">
    <citation type="journal article" date="2014" name="Int. J. Syst. Evol. Microbiol.">
        <title>Complete genome sequence of Corynebacterium casei LMG S-19264T (=DSM 44701T), isolated from a smear-ripened cheese.</title>
        <authorList>
            <consortium name="US DOE Joint Genome Institute (JGI-PGF)"/>
            <person name="Walter F."/>
            <person name="Albersmeier A."/>
            <person name="Kalinowski J."/>
            <person name="Ruckert C."/>
        </authorList>
    </citation>
    <scope>NUCLEOTIDE SEQUENCE</scope>
    <source>
        <strain evidence="2">JCM 3051</strain>
    </source>
</reference>
<sequence length="66" mass="7489">MEKGRSRLCATPRRTESVTRSIHPPRFARVGPAGRRCPPGNDEVVTASRRRRGDRSEPFRTHHPSV</sequence>
<name>A0A8H9GET2_9MICO</name>
<evidence type="ECO:0000313" key="2">
    <source>
        <dbReference type="EMBL" id="GGM15346.1"/>
    </source>
</evidence>
<feature type="region of interest" description="Disordered" evidence="1">
    <location>
        <begin position="1"/>
        <end position="66"/>
    </location>
</feature>
<dbReference type="EMBL" id="BMPT01000002">
    <property type="protein sequence ID" value="GGM15346.1"/>
    <property type="molecule type" value="Genomic_DNA"/>
</dbReference>
<gene>
    <name evidence="2" type="ORF">GCM10010102_08620</name>
</gene>
<dbReference type="Proteomes" id="UP000655589">
    <property type="component" value="Unassembled WGS sequence"/>
</dbReference>
<keyword evidence="3" id="KW-1185">Reference proteome</keyword>
<protein>
    <submittedName>
        <fullName evidence="2">Uncharacterized protein</fullName>
    </submittedName>
</protein>
<proteinExistence type="predicted"/>
<organism evidence="2 3">
    <name type="scientific">Promicromonospora citrea</name>
    <dbReference type="NCBI Taxonomy" id="43677"/>
    <lineage>
        <taxon>Bacteria</taxon>
        <taxon>Bacillati</taxon>
        <taxon>Actinomycetota</taxon>
        <taxon>Actinomycetes</taxon>
        <taxon>Micrococcales</taxon>
        <taxon>Promicromonosporaceae</taxon>
        <taxon>Promicromonospora</taxon>
    </lineage>
</organism>
<evidence type="ECO:0000256" key="1">
    <source>
        <dbReference type="SAM" id="MobiDB-lite"/>
    </source>
</evidence>